<evidence type="ECO:0000313" key="3">
    <source>
        <dbReference type="EMBL" id="ABF41641.1"/>
    </source>
</evidence>
<dbReference type="Gene3D" id="3.40.50.1820">
    <property type="entry name" value="alpha/beta hydrolase"/>
    <property type="match status" value="1"/>
</dbReference>
<evidence type="ECO:0000256" key="2">
    <source>
        <dbReference type="SAM" id="SignalP"/>
    </source>
</evidence>
<feature type="chain" id="PRO_5004191310" description="Dienelactone hydrolase domain-containing protein" evidence="2">
    <location>
        <begin position="18"/>
        <end position="469"/>
    </location>
</feature>
<feature type="signal peptide" evidence="2">
    <location>
        <begin position="1"/>
        <end position="17"/>
    </location>
</feature>
<keyword evidence="4" id="KW-1185">Reference proteome</keyword>
<dbReference type="STRING" id="204669.Acid345_2640"/>
<keyword evidence="1" id="KW-0175">Coiled coil</keyword>
<dbReference type="Proteomes" id="UP000002432">
    <property type="component" value="Chromosome"/>
</dbReference>
<protein>
    <recommendedName>
        <fullName evidence="5">Dienelactone hydrolase domain-containing protein</fullName>
    </recommendedName>
</protein>
<dbReference type="AlphaFoldDB" id="Q1INA9"/>
<evidence type="ECO:0000313" key="4">
    <source>
        <dbReference type="Proteomes" id="UP000002432"/>
    </source>
</evidence>
<evidence type="ECO:0008006" key="5">
    <source>
        <dbReference type="Google" id="ProtNLM"/>
    </source>
</evidence>
<dbReference type="OrthoDB" id="9764953at2"/>
<accession>Q1INA9</accession>
<sequence>MRRFLAAFLLTAAVSFAQNFANNLPHGTVIERVECKADPSSSYAAYLPSNFTPEKKWPIVFAFDPGGRGAMPIKLYKDTAEKYGFIFVASNDSRNFSAADSDRGTRAMWLDTHDRFPIDENRVYTTGFSGGARMAGHVALACTGCKIAGVIAHGAGYPVSIRPTDKNGPAYFLMVGDVDFNWQEVIKIRQQREDQGYAYRVETFHGPHQWGPPELFEAAMRWMQLKAMQQNRMPREQAFIDLFYKGEELRAVEAQQQHDTLALLAAYRSLVSDFEGLKDNADYAKKLAALKSSKDLKEALKKENEQITQQAEATTDADTALAKLGAASSPSDRNTAISDATAAMKTLKDQVERTKSGTKSLVLQRAFAEVFANTIERGQAQLENKKYDNAEMYFTLIATVSDEPWPQLLLADARAEQGNRKGSLQALDKCIKSGLKNPKALETDAHLQSLRADPEFQRLVASLQNSGQK</sequence>
<gene>
    <name evidence="3" type="ordered locus">Acid345_2640</name>
</gene>
<dbReference type="KEGG" id="aba:Acid345_2640"/>
<organism evidence="3 4">
    <name type="scientific">Koribacter versatilis (strain Ellin345)</name>
    <dbReference type="NCBI Taxonomy" id="204669"/>
    <lineage>
        <taxon>Bacteria</taxon>
        <taxon>Pseudomonadati</taxon>
        <taxon>Acidobacteriota</taxon>
        <taxon>Terriglobia</taxon>
        <taxon>Terriglobales</taxon>
        <taxon>Candidatus Korobacteraceae</taxon>
        <taxon>Candidatus Korobacter</taxon>
    </lineage>
</organism>
<proteinExistence type="predicted"/>
<dbReference type="HOGENOM" id="CLU_046260_0_0_0"/>
<dbReference type="InterPro" id="IPR029058">
    <property type="entry name" value="AB_hydrolase_fold"/>
</dbReference>
<dbReference type="EMBL" id="CP000360">
    <property type="protein sequence ID" value="ABF41641.1"/>
    <property type="molecule type" value="Genomic_DNA"/>
</dbReference>
<dbReference type="eggNOG" id="COG0400">
    <property type="taxonomic scope" value="Bacteria"/>
</dbReference>
<dbReference type="RefSeq" id="WP_011523442.1">
    <property type="nucleotide sequence ID" value="NC_008009.1"/>
</dbReference>
<dbReference type="EnsemblBacteria" id="ABF41641">
    <property type="protein sequence ID" value="ABF41641"/>
    <property type="gene ID" value="Acid345_2640"/>
</dbReference>
<dbReference type="SUPFAM" id="SSF53474">
    <property type="entry name" value="alpha/beta-Hydrolases"/>
    <property type="match status" value="1"/>
</dbReference>
<name>Q1INA9_KORVE</name>
<evidence type="ECO:0000256" key="1">
    <source>
        <dbReference type="SAM" id="Coils"/>
    </source>
</evidence>
<feature type="coiled-coil region" evidence="1">
    <location>
        <begin position="290"/>
        <end position="317"/>
    </location>
</feature>
<reference evidence="3 4" key="1">
    <citation type="journal article" date="2009" name="Appl. Environ. Microbiol.">
        <title>Three genomes from the phylum Acidobacteria provide insight into the lifestyles of these microorganisms in soils.</title>
        <authorList>
            <person name="Ward N.L."/>
            <person name="Challacombe J.F."/>
            <person name="Janssen P.H."/>
            <person name="Henrissat B."/>
            <person name="Coutinho P.M."/>
            <person name="Wu M."/>
            <person name="Xie G."/>
            <person name="Haft D.H."/>
            <person name="Sait M."/>
            <person name="Badger J."/>
            <person name="Barabote R.D."/>
            <person name="Bradley B."/>
            <person name="Brettin T.S."/>
            <person name="Brinkac L.M."/>
            <person name="Bruce D."/>
            <person name="Creasy T."/>
            <person name="Daugherty S.C."/>
            <person name="Davidsen T.M."/>
            <person name="DeBoy R.T."/>
            <person name="Detter J.C."/>
            <person name="Dodson R.J."/>
            <person name="Durkin A.S."/>
            <person name="Ganapathy A."/>
            <person name="Gwinn-Giglio M."/>
            <person name="Han C.S."/>
            <person name="Khouri H."/>
            <person name="Kiss H."/>
            <person name="Kothari S.P."/>
            <person name="Madupu R."/>
            <person name="Nelson K.E."/>
            <person name="Nelson W.C."/>
            <person name="Paulsen I."/>
            <person name="Penn K."/>
            <person name="Ren Q."/>
            <person name="Rosovitz M.J."/>
            <person name="Selengut J.D."/>
            <person name="Shrivastava S."/>
            <person name="Sullivan S.A."/>
            <person name="Tapia R."/>
            <person name="Thompson L.S."/>
            <person name="Watkins K.L."/>
            <person name="Yang Q."/>
            <person name="Yu C."/>
            <person name="Zafar N."/>
            <person name="Zhou L."/>
            <person name="Kuske C.R."/>
        </authorList>
    </citation>
    <scope>NUCLEOTIDE SEQUENCE [LARGE SCALE GENOMIC DNA]</scope>
    <source>
        <strain evidence="3 4">Ellin345</strain>
    </source>
</reference>
<keyword evidence="2" id="KW-0732">Signal</keyword>